<dbReference type="Proteomes" id="UP000317691">
    <property type="component" value="Unassembled WGS sequence"/>
</dbReference>
<proteinExistence type="predicted"/>
<reference evidence="2 3" key="1">
    <citation type="journal article" date="2019" name="Nat. Microbiol.">
        <title>Mediterranean grassland soil C-N compound turnover is dependent on rainfall and depth, and is mediated by genomically divergent microorganisms.</title>
        <authorList>
            <person name="Diamond S."/>
            <person name="Andeer P.F."/>
            <person name="Li Z."/>
            <person name="Crits-Christoph A."/>
            <person name="Burstein D."/>
            <person name="Anantharaman K."/>
            <person name="Lane K.R."/>
            <person name="Thomas B.C."/>
            <person name="Pan C."/>
            <person name="Northen T.R."/>
            <person name="Banfield J.F."/>
        </authorList>
    </citation>
    <scope>NUCLEOTIDE SEQUENCE [LARGE SCALE GENOMIC DNA]</scope>
    <source>
        <strain evidence="2">WS_9</strain>
    </source>
</reference>
<evidence type="ECO:0008006" key="4">
    <source>
        <dbReference type="Google" id="ProtNLM"/>
    </source>
</evidence>
<feature type="signal peptide" evidence="1">
    <location>
        <begin position="1"/>
        <end position="19"/>
    </location>
</feature>
<accession>A0A538THT8</accession>
<protein>
    <recommendedName>
        <fullName evidence="4">DUF1571 domain-containing protein</fullName>
    </recommendedName>
</protein>
<sequence>MKHAPLLCSLLLFASSAFAEPGVTDIRLGAPAPAPVPVDKAKVKSVERFLAARQTGSIDRDLASKARALLRTKERPDDATLFGPKGSVLAAFDFHDEAIEPAGAGRFRLSVFLLFANATGQVVESRDEELTFAKAGDTHICEGLRVTNRVEWSQTDVLEAARSLGATRELDEAQRYLRQSVAGKGARVAYSLADVQKNADGRIIVQCLRFKSDPGRRGFDVTTAPIVLSRSDDSIRVEPN</sequence>
<gene>
    <name evidence="2" type="ORF">E6K79_11085</name>
</gene>
<feature type="chain" id="PRO_5022172414" description="DUF1571 domain-containing protein" evidence="1">
    <location>
        <begin position="20"/>
        <end position="240"/>
    </location>
</feature>
<keyword evidence="1" id="KW-0732">Signal</keyword>
<organism evidence="2 3">
    <name type="scientific">Eiseniibacteriota bacterium</name>
    <dbReference type="NCBI Taxonomy" id="2212470"/>
    <lineage>
        <taxon>Bacteria</taxon>
        <taxon>Candidatus Eiseniibacteriota</taxon>
    </lineage>
</organism>
<evidence type="ECO:0000313" key="2">
    <source>
        <dbReference type="EMBL" id="TMQ63180.1"/>
    </source>
</evidence>
<evidence type="ECO:0000313" key="3">
    <source>
        <dbReference type="Proteomes" id="UP000317691"/>
    </source>
</evidence>
<evidence type="ECO:0000256" key="1">
    <source>
        <dbReference type="SAM" id="SignalP"/>
    </source>
</evidence>
<name>A0A538THT8_UNCEI</name>
<comment type="caution">
    <text evidence="2">The sequence shown here is derived from an EMBL/GenBank/DDBJ whole genome shotgun (WGS) entry which is preliminary data.</text>
</comment>
<dbReference type="AlphaFoldDB" id="A0A538THT8"/>
<dbReference type="EMBL" id="VBOZ01000033">
    <property type="protein sequence ID" value="TMQ63180.1"/>
    <property type="molecule type" value="Genomic_DNA"/>
</dbReference>